<keyword evidence="2" id="KW-1185">Reference proteome</keyword>
<dbReference type="EMBL" id="CP070499">
    <property type="protein sequence ID" value="QSB14573.1"/>
    <property type="molecule type" value="Genomic_DNA"/>
</dbReference>
<dbReference type="RefSeq" id="WP_239676714.1">
    <property type="nucleotide sequence ID" value="NZ_CP070499.1"/>
</dbReference>
<evidence type="ECO:0000313" key="1">
    <source>
        <dbReference type="EMBL" id="QSB14573.1"/>
    </source>
</evidence>
<dbReference type="AlphaFoldDB" id="A0A895YGP8"/>
<dbReference type="Proteomes" id="UP000662857">
    <property type="component" value="Chromosome"/>
</dbReference>
<name>A0A895YGP8_9ACTN</name>
<accession>A0A895YGP8</accession>
<sequence length="80" mass="9237">MSDLRGTDTPRPGDHLIFLKTLTVIRVIEVRLLHPDPPPTDSMWAVKAEIVQASKRRSVGRVETWHLRPEEFARVPEEVR</sequence>
<protein>
    <submittedName>
        <fullName evidence="1">Uncharacterized protein</fullName>
    </submittedName>
</protein>
<gene>
    <name evidence="1" type="ORF">JQS43_24385</name>
</gene>
<dbReference type="KEGG" id="nhy:JQS43_24385"/>
<reference evidence="1" key="1">
    <citation type="submission" date="2021-02" db="EMBL/GenBank/DDBJ databases">
        <title>Natrosporangium hydrolyticum gen. nov., sp. nov, a haloalkaliphilic actinobacterium from a soda solonchak soil.</title>
        <authorList>
            <person name="Sorokin D.Y."/>
            <person name="Khijniak T.V."/>
            <person name="Zakharycheva A.P."/>
            <person name="Boueva O.V."/>
            <person name="Ariskina E.V."/>
            <person name="Hahnke R.L."/>
            <person name="Bunk B."/>
            <person name="Sproer C."/>
            <person name="Schumann P."/>
            <person name="Evtushenko L.I."/>
            <person name="Kublanov I.V."/>
        </authorList>
    </citation>
    <scope>NUCLEOTIDE SEQUENCE</scope>
    <source>
        <strain evidence="1">DSM 106523</strain>
    </source>
</reference>
<evidence type="ECO:0000313" key="2">
    <source>
        <dbReference type="Proteomes" id="UP000662857"/>
    </source>
</evidence>
<proteinExistence type="predicted"/>
<organism evidence="1 2">
    <name type="scientific">Natronosporangium hydrolyticum</name>
    <dbReference type="NCBI Taxonomy" id="2811111"/>
    <lineage>
        <taxon>Bacteria</taxon>
        <taxon>Bacillati</taxon>
        <taxon>Actinomycetota</taxon>
        <taxon>Actinomycetes</taxon>
        <taxon>Micromonosporales</taxon>
        <taxon>Micromonosporaceae</taxon>
        <taxon>Natronosporangium</taxon>
    </lineage>
</organism>